<dbReference type="Gene3D" id="3.40.50.1820">
    <property type="entry name" value="alpha/beta hydrolase"/>
    <property type="match status" value="1"/>
</dbReference>
<sequence length="325" mass="38079">MWHPVPFVDHEKKEVPPDLLAYYDYPHGQQKAVILKETNERGYDFRQVEFPLYLPDELWTKSRTQWESEVNEIKKTNEKEAKDRSLHYTNRIDLYLPKKRDKAKPTIVVSPILGGNMVVDVFARFFARHGFVAAIVHRKKLQFDGKQDMSQFENYMRASIIRIREAIDWLEVQPEVDSQKMAGFGISYGAILHTVLAAIEPRLKYHILAMPAGPIPDVILKCPDPGVTKVVREAERFGWKRDQMYADLQAVMKTDPTRFAPYIDKDRVMVFLALFDRVVGMRRTYKLWKEMGRPKLKVIPLGHYGGLLIFPYLEWVSLRFFNSRF</sequence>
<protein>
    <recommendedName>
        <fullName evidence="1">Xaa-Pro dipeptidyl-peptidase-like domain-containing protein</fullName>
    </recommendedName>
</protein>
<reference evidence="2 3" key="1">
    <citation type="submission" date="2017-09" db="EMBL/GenBank/DDBJ databases">
        <title>Depth-based differentiation of microbial function through sediment-hosted aquifers and enrichment of novel symbionts in the deep terrestrial subsurface.</title>
        <authorList>
            <person name="Probst A.J."/>
            <person name="Ladd B."/>
            <person name="Jarett J.K."/>
            <person name="Geller-Mcgrath D.E."/>
            <person name="Sieber C.M."/>
            <person name="Emerson J.B."/>
            <person name="Anantharaman K."/>
            <person name="Thomas B.C."/>
            <person name="Malmstrom R."/>
            <person name="Stieglmeier M."/>
            <person name="Klingl A."/>
            <person name="Woyke T."/>
            <person name="Ryan C.M."/>
            <person name="Banfield J.F."/>
        </authorList>
    </citation>
    <scope>NUCLEOTIDE SEQUENCE [LARGE SCALE GENOMIC DNA]</scope>
    <source>
        <strain evidence="2">CG11_big_fil_rev_8_21_14_0_20_45_26</strain>
    </source>
</reference>
<comment type="caution">
    <text evidence="2">The sequence shown here is derived from an EMBL/GenBank/DDBJ whole genome shotgun (WGS) entry which is preliminary data.</text>
</comment>
<dbReference type="Pfam" id="PF02129">
    <property type="entry name" value="Peptidase_S15"/>
    <property type="match status" value="1"/>
</dbReference>
<organism evidence="2 3">
    <name type="scientific">Candidatus Abzuiibacterium crystallinum</name>
    <dbReference type="NCBI Taxonomy" id="1974748"/>
    <lineage>
        <taxon>Bacteria</taxon>
        <taxon>Pseudomonadati</taxon>
        <taxon>Candidatus Omnitrophota</taxon>
        <taxon>Candidatus Abzuiibacterium</taxon>
    </lineage>
</organism>
<dbReference type="InterPro" id="IPR000383">
    <property type="entry name" value="Xaa-Pro-like_dom"/>
</dbReference>
<gene>
    <name evidence="2" type="ORF">COV74_08815</name>
</gene>
<proteinExistence type="predicted"/>
<evidence type="ECO:0000259" key="1">
    <source>
        <dbReference type="Pfam" id="PF02129"/>
    </source>
</evidence>
<evidence type="ECO:0000313" key="2">
    <source>
        <dbReference type="EMBL" id="PIQ85405.1"/>
    </source>
</evidence>
<dbReference type="EMBL" id="PCVY01000066">
    <property type="protein sequence ID" value="PIQ85405.1"/>
    <property type="molecule type" value="Genomic_DNA"/>
</dbReference>
<feature type="domain" description="Xaa-Pro dipeptidyl-peptidase-like" evidence="1">
    <location>
        <begin position="92"/>
        <end position="211"/>
    </location>
</feature>
<dbReference type="Proteomes" id="UP000230859">
    <property type="component" value="Unassembled WGS sequence"/>
</dbReference>
<name>A0A2H0LPH1_9BACT</name>
<dbReference type="InterPro" id="IPR029058">
    <property type="entry name" value="AB_hydrolase_fold"/>
</dbReference>
<dbReference type="GO" id="GO:0016787">
    <property type="term" value="F:hydrolase activity"/>
    <property type="evidence" value="ECO:0007669"/>
    <property type="project" value="InterPro"/>
</dbReference>
<accession>A0A2H0LPH1</accession>
<dbReference type="SUPFAM" id="SSF53474">
    <property type="entry name" value="alpha/beta-Hydrolases"/>
    <property type="match status" value="1"/>
</dbReference>
<dbReference type="AlphaFoldDB" id="A0A2H0LPH1"/>
<evidence type="ECO:0000313" key="3">
    <source>
        <dbReference type="Proteomes" id="UP000230859"/>
    </source>
</evidence>